<dbReference type="RefSeq" id="WP_135448453.1">
    <property type="nucleotide sequence ID" value="NZ_RHFF01000028.1"/>
</dbReference>
<comment type="similarity">
    <text evidence="7">Belongs to the binding-protein-dependent transport system permease family.</text>
</comment>
<feature type="transmembrane region" description="Helical" evidence="7">
    <location>
        <begin position="125"/>
        <end position="148"/>
    </location>
</feature>
<evidence type="ECO:0000313" key="10">
    <source>
        <dbReference type="Proteomes" id="UP000297736"/>
    </source>
</evidence>
<dbReference type="GO" id="GO:0005886">
    <property type="term" value="C:plasma membrane"/>
    <property type="evidence" value="ECO:0007669"/>
    <property type="project" value="UniProtKB-SubCell"/>
</dbReference>
<comment type="subcellular location">
    <subcellularLocation>
        <location evidence="1 7">Cell membrane</location>
        <topology evidence="1 7">Multi-pass membrane protein</topology>
    </subcellularLocation>
</comment>
<evidence type="ECO:0000256" key="5">
    <source>
        <dbReference type="ARBA" id="ARBA00022989"/>
    </source>
</evidence>
<evidence type="ECO:0000256" key="1">
    <source>
        <dbReference type="ARBA" id="ARBA00004651"/>
    </source>
</evidence>
<dbReference type="PANTHER" id="PTHR43744:SF6">
    <property type="entry name" value="ABC TRANSPORTER PERMEASE PROTEIN YESQ-RELATED"/>
    <property type="match status" value="1"/>
</dbReference>
<keyword evidence="3" id="KW-1003">Cell membrane</keyword>
<evidence type="ECO:0000256" key="7">
    <source>
        <dbReference type="RuleBase" id="RU363032"/>
    </source>
</evidence>
<feature type="transmembrane region" description="Helical" evidence="7">
    <location>
        <begin position="96"/>
        <end position="118"/>
    </location>
</feature>
<dbReference type="CDD" id="cd06261">
    <property type="entry name" value="TM_PBP2"/>
    <property type="match status" value="1"/>
</dbReference>
<proteinExistence type="inferred from homology"/>
<dbReference type="GO" id="GO:0055085">
    <property type="term" value="P:transmembrane transport"/>
    <property type="evidence" value="ECO:0007669"/>
    <property type="project" value="InterPro"/>
</dbReference>
<name>A0A4Z0KDH4_BREAU</name>
<sequence>MTKLSSKINPKIDQGGVDSTAIGSKFPSWLRNLLIIMLLAVILYPLFWMILTSFKPTQEIIESSSPWPKDWTFENFTSGWTFAGIGSFGTFFTNSLIVALLCVIGNVVTCTLAAYAFAKLSFRGSVALFALVVGILFLPKEVLLIPQYTIFSSLGWTNTFIPLVIPHFLALDSFFVFLSVQFLRGLPKELDEAAELDGCGPFRRLWHITIPLISPAIATTAIFTFIWTWNDFMSQLIYLNTPDKFTVSVALRFFLDASSDSDLGAMSAMSLISLLPLFVLFAIFQKRLVRGAAMSGLK</sequence>
<evidence type="ECO:0000313" key="9">
    <source>
        <dbReference type="EMBL" id="TGD36578.1"/>
    </source>
</evidence>
<keyword evidence="6 7" id="KW-0472">Membrane</keyword>
<reference evidence="9 10" key="1">
    <citation type="submission" date="2018-10" db="EMBL/GenBank/DDBJ databases">
        <title>Brevibacterium genomes from Austrain hard cheese rinds.</title>
        <authorList>
            <person name="Anast J.M."/>
            <person name="Dzieciol M."/>
            <person name="Schultz D.L."/>
            <person name="Mann E."/>
            <person name="Wagner M."/>
            <person name="Schmitz-Esser S."/>
        </authorList>
    </citation>
    <scope>NUCLEOTIDE SEQUENCE [LARGE SCALE GENOMIC DNA]</scope>
    <source>
        <strain evidence="9 10">L261</strain>
    </source>
</reference>
<feature type="transmembrane region" description="Helical" evidence="7">
    <location>
        <begin position="33"/>
        <end position="51"/>
    </location>
</feature>
<dbReference type="Gene3D" id="1.10.3720.10">
    <property type="entry name" value="MetI-like"/>
    <property type="match status" value="1"/>
</dbReference>
<accession>A0A4Z0KDH4</accession>
<keyword evidence="2 7" id="KW-0813">Transport</keyword>
<evidence type="ECO:0000256" key="6">
    <source>
        <dbReference type="ARBA" id="ARBA00023136"/>
    </source>
</evidence>
<dbReference type="PROSITE" id="PS50928">
    <property type="entry name" value="ABC_TM1"/>
    <property type="match status" value="1"/>
</dbReference>
<feature type="transmembrane region" description="Helical" evidence="7">
    <location>
        <begin position="263"/>
        <end position="284"/>
    </location>
</feature>
<organism evidence="9 10">
    <name type="scientific">Brevibacterium aurantiacum</name>
    <dbReference type="NCBI Taxonomy" id="273384"/>
    <lineage>
        <taxon>Bacteria</taxon>
        <taxon>Bacillati</taxon>
        <taxon>Actinomycetota</taxon>
        <taxon>Actinomycetes</taxon>
        <taxon>Micrococcales</taxon>
        <taxon>Brevibacteriaceae</taxon>
        <taxon>Brevibacterium</taxon>
    </lineage>
</organism>
<keyword evidence="4 7" id="KW-0812">Transmembrane</keyword>
<comment type="caution">
    <text evidence="9">The sequence shown here is derived from an EMBL/GenBank/DDBJ whole genome shotgun (WGS) entry which is preliminary data.</text>
</comment>
<feature type="transmembrane region" description="Helical" evidence="7">
    <location>
        <begin position="160"/>
        <end position="184"/>
    </location>
</feature>
<evidence type="ECO:0000256" key="4">
    <source>
        <dbReference type="ARBA" id="ARBA00022692"/>
    </source>
</evidence>
<dbReference type="Pfam" id="PF00528">
    <property type="entry name" value="BPD_transp_1"/>
    <property type="match status" value="1"/>
</dbReference>
<evidence type="ECO:0000256" key="3">
    <source>
        <dbReference type="ARBA" id="ARBA00022475"/>
    </source>
</evidence>
<protein>
    <submittedName>
        <fullName evidence="9">Carbohydrate ABC transporter permease</fullName>
    </submittedName>
</protein>
<feature type="transmembrane region" description="Helical" evidence="7">
    <location>
        <begin position="205"/>
        <end position="229"/>
    </location>
</feature>
<gene>
    <name evidence="9" type="ORF">EB834_19125</name>
</gene>
<dbReference type="Proteomes" id="UP000297736">
    <property type="component" value="Unassembled WGS sequence"/>
</dbReference>
<dbReference type="InterPro" id="IPR000515">
    <property type="entry name" value="MetI-like"/>
</dbReference>
<dbReference type="EMBL" id="RHFF01000028">
    <property type="protein sequence ID" value="TGD36578.1"/>
    <property type="molecule type" value="Genomic_DNA"/>
</dbReference>
<dbReference type="AlphaFoldDB" id="A0A4Z0KDH4"/>
<evidence type="ECO:0000259" key="8">
    <source>
        <dbReference type="PROSITE" id="PS50928"/>
    </source>
</evidence>
<evidence type="ECO:0000256" key="2">
    <source>
        <dbReference type="ARBA" id="ARBA00022448"/>
    </source>
</evidence>
<dbReference type="SUPFAM" id="SSF161098">
    <property type="entry name" value="MetI-like"/>
    <property type="match status" value="1"/>
</dbReference>
<dbReference type="PANTHER" id="PTHR43744">
    <property type="entry name" value="ABC TRANSPORTER PERMEASE PROTEIN MG189-RELATED-RELATED"/>
    <property type="match status" value="1"/>
</dbReference>
<dbReference type="InterPro" id="IPR035906">
    <property type="entry name" value="MetI-like_sf"/>
</dbReference>
<feature type="domain" description="ABC transmembrane type-1" evidence="8">
    <location>
        <begin position="92"/>
        <end position="284"/>
    </location>
</feature>
<keyword evidence="5 7" id="KW-1133">Transmembrane helix</keyword>